<feature type="transmembrane region" description="Helical" evidence="8">
    <location>
        <begin position="274"/>
        <end position="296"/>
    </location>
</feature>
<evidence type="ECO:0000313" key="10">
    <source>
        <dbReference type="Proteomes" id="UP000232101"/>
    </source>
</evidence>
<dbReference type="NCBIfam" id="TIGR00912">
    <property type="entry name" value="2A0309"/>
    <property type="match status" value="1"/>
</dbReference>
<keyword evidence="3" id="KW-0813">Transport</keyword>
<evidence type="ECO:0000256" key="6">
    <source>
        <dbReference type="ARBA" id="ARBA00022989"/>
    </source>
</evidence>
<evidence type="ECO:0000256" key="7">
    <source>
        <dbReference type="ARBA" id="ARBA00023136"/>
    </source>
</evidence>
<name>A0A2M9Q4Q5_9BACI</name>
<dbReference type="Gene3D" id="1.20.1740.10">
    <property type="entry name" value="Amino acid/polyamine transporter I"/>
    <property type="match status" value="1"/>
</dbReference>
<feature type="transmembrane region" description="Helical" evidence="8">
    <location>
        <begin position="341"/>
        <end position="359"/>
    </location>
</feature>
<feature type="transmembrane region" description="Helical" evidence="8">
    <location>
        <begin position="220"/>
        <end position="242"/>
    </location>
</feature>
<keyword evidence="5 8" id="KW-0812">Transmembrane</keyword>
<sequence>MMQDVKINSYQFLVLVILFTIGTSILTVPSALATGAKQDAWISTIIGTGIGLLVVWLFTIIANWFPHLTYVQIIEKLFGRWIGKAFSAFFVVITLLYASELLYYFGIFLNIHMLPNTPMVALNILMAGIVVMGVRLGLETFARTAEILIVVFFVFFLILIVCISPEIKFENIQPVYEMGTKKIVQSSFFYVIVSSVNAVALLMIFPSFVNKMKQSKKTFLIGNLIGGIVIIVITFLCVTVLGSDKTAGAIYPSYELTKKINIGNFIQRIEGLMASLWIITLYIKTTLYFYVSVLGMAQILNLKDYRPLTLPLGMIAVILSLVIYPNIIYQKHFDDTTGNSLTLSIGLFLPLLLVVVYAIRKRMKKNEIETSE</sequence>
<organism evidence="9 10">
    <name type="scientific">Lysinibacillus xylanilyticus</name>
    <dbReference type="NCBI Taxonomy" id="582475"/>
    <lineage>
        <taxon>Bacteria</taxon>
        <taxon>Bacillati</taxon>
        <taxon>Bacillota</taxon>
        <taxon>Bacilli</taxon>
        <taxon>Bacillales</taxon>
        <taxon>Bacillaceae</taxon>
        <taxon>Lysinibacillus</taxon>
    </lineage>
</organism>
<feature type="transmembrane region" description="Helical" evidence="8">
    <location>
        <begin position="86"/>
        <end position="107"/>
    </location>
</feature>
<gene>
    <name evidence="9" type="ORF">CWD94_14955</name>
</gene>
<dbReference type="EMBL" id="PHQY01000646">
    <property type="protein sequence ID" value="PJO43060.1"/>
    <property type="molecule type" value="Genomic_DNA"/>
</dbReference>
<feature type="transmembrane region" description="Helical" evidence="8">
    <location>
        <begin position="145"/>
        <end position="167"/>
    </location>
</feature>
<evidence type="ECO:0000256" key="4">
    <source>
        <dbReference type="ARBA" id="ARBA00022544"/>
    </source>
</evidence>
<evidence type="ECO:0000256" key="1">
    <source>
        <dbReference type="ARBA" id="ARBA00004141"/>
    </source>
</evidence>
<feature type="transmembrane region" description="Helical" evidence="8">
    <location>
        <begin position="12"/>
        <end position="34"/>
    </location>
</feature>
<dbReference type="PANTHER" id="PTHR34975">
    <property type="entry name" value="SPORE GERMINATION PROTEIN A2"/>
    <property type="match status" value="1"/>
</dbReference>
<keyword evidence="4" id="KW-0309">Germination</keyword>
<evidence type="ECO:0000256" key="5">
    <source>
        <dbReference type="ARBA" id="ARBA00022692"/>
    </source>
</evidence>
<proteinExistence type="inferred from homology"/>
<feature type="transmembrane region" description="Helical" evidence="8">
    <location>
        <begin position="119"/>
        <end position="138"/>
    </location>
</feature>
<dbReference type="Proteomes" id="UP000232101">
    <property type="component" value="Unassembled WGS sequence"/>
</dbReference>
<feature type="transmembrane region" description="Helical" evidence="8">
    <location>
        <begin position="187"/>
        <end position="208"/>
    </location>
</feature>
<dbReference type="InterPro" id="IPR004761">
    <property type="entry name" value="Spore_GerAB"/>
</dbReference>
<keyword evidence="7 8" id="KW-0472">Membrane</keyword>
<feature type="transmembrane region" description="Helical" evidence="8">
    <location>
        <begin position="40"/>
        <end position="65"/>
    </location>
</feature>
<comment type="subcellular location">
    <subcellularLocation>
        <location evidence="1">Membrane</location>
        <topology evidence="1">Multi-pass membrane protein</topology>
    </subcellularLocation>
</comment>
<evidence type="ECO:0000256" key="8">
    <source>
        <dbReference type="SAM" id="Phobius"/>
    </source>
</evidence>
<dbReference type="GO" id="GO:0009847">
    <property type="term" value="P:spore germination"/>
    <property type="evidence" value="ECO:0007669"/>
    <property type="project" value="InterPro"/>
</dbReference>
<protein>
    <submittedName>
        <fullName evidence="9">Spore gernimation protein</fullName>
    </submittedName>
</protein>
<evidence type="ECO:0000256" key="2">
    <source>
        <dbReference type="ARBA" id="ARBA00007998"/>
    </source>
</evidence>
<dbReference type="Pfam" id="PF03845">
    <property type="entry name" value="Spore_permease"/>
    <property type="match status" value="1"/>
</dbReference>
<dbReference type="RefSeq" id="WP_100543705.1">
    <property type="nucleotide sequence ID" value="NZ_PHQY01000646.1"/>
</dbReference>
<keyword evidence="6 8" id="KW-1133">Transmembrane helix</keyword>
<dbReference type="PANTHER" id="PTHR34975:SF2">
    <property type="entry name" value="SPORE GERMINATION PROTEIN A2"/>
    <property type="match status" value="1"/>
</dbReference>
<dbReference type="AlphaFoldDB" id="A0A2M9Q4Q5"/>
<comment type="similarity">
    <text evidence="2">Belongs to the amino acid-polyamine-organocation (APC) superfamily. Spore germination protein (SGP) (TC 2.A.3.9) family.</text>
</comment>
<accession>A0A2M9Q4Q5</accession>
<reference evidence="9 10" key="1">
    <citation type="submission" date="2017-11" db="EMBL/GenBank/DDBJ databases">
        <title>Bacterial isolate from king chilli rhizosphere.</title>
        <authorList>
            <person name="Takhelmayum P."/>
            <person name="Sarangthem I."/>
        </authorList>
    </citation>
    <scope>NUCLEOTIDE SEQUENCE [LARGE SCALE GENOMIC DNA]</scope>
    <source>
        <strain evidence="10">t26</strain>
    </source>
</reference>
<dbReference type="GO" id="GO:0016020">
    <property type="term" value="C:membrane"/>
    <property type="evidence" value="ECO:0007669"/>
    <property type="project" value="UniProtKB-SubCell"/>
</dbReference>
<evidence type="ECO:0000256" key="3">
    <source>
        <dbReference type="ARBA" id="ARBA00022448"/>
    </source>
</evidence>
<evidence type="ECO:0000313" key="9">
    <source>
        <dbReference type="EMBL" id="PJO43060.1"/>
    </source>
</evidence>
<comment type="caution">
    <text evidence="9">The sequence shown here is derived from an EMBL/GenBank/DDBJ whole genome shotgun (WGS) entry which is preliminary data.</text>
</comment>
<feature type="transmembrane region" description="Helical" evidence="8">
    <location>
        <begin position="308"/>
        <end position="329"/>
    </location>
</feature>